<feature type="domain" description="Phosphatidic acid phosphatase type 2/haloperoxidase" evidence="2">
    <location>
        <begin position="66"/>
        <end position="182"/>
    </location>
</feature>
<dbReference type="Gene3D" id="1.20.144.10">
    <property type="entry name" value="Phosphatidic acid phosphatase type 2/haloperoxidase"/>
    <property type="match status" value="1"/>
</dbReference>
<dbReference type="InterPro" id="IPR000326">
    <property type="entry name" value="PAP2/HPO"/>
</dbReference>
<reference evidence="3 4" key="1">
    <citation type="submission" date="2016-06" db="EMBL/GenBank/DDBJ databases">
        <authorList>
            <person name="Olsen C.W."/>
            <person name="Carey S."/>
            <person name="Hinshaw L."/>
            <person name="Karasin A.I."/>
        </authorList>
    </citation>
    <scope>NUCLEOTIDE SEQUENCE [LARGE SCALE GENOMIC DNA]</scope>
    <source>
        <strain evidence="3 4">LZ-22</strain>
    </source>
</reference>
<dbReference type="Proteomes" id="UP000199086">
    <property type="component" value="Unassembled WGS sequence"/>
</dbReference>
<feature type="transmembrane region" description="Helical" evidence="1">
    <location>
        <begin position="170"/>
        <end position="190"/>
    </location>
</feature>
<accession>A0A1G6HJP5</accession>
<organism evidence="3 4">
    <name type="scientific">Raineyella antarctica</name>
    <dbReference type="NCBI Taxonomy" id="1577474"/>
    <lineage>
        <taxon>Bacteria</taxon>
        <taxon>Bacillati</taxon>
        <taxon>Actinomycetota</taxon>
        <taxon>Actinomycetes</taxon>
        <taxon>Propionibacteriales</taxon>
        <taxon>Propionibacteriaceae</taxon>
        <taxon>Raineyella</taxon>
    </lineage>
</organism>
<dbReference type="EMBL" id="FMYF01000011">
    <property type="protein sequence ID" value="SDB94424.1"/>
    <property type="molecule type" value="Genomic_DNA"/>
</dbReference>
<keyword evidence="1" id="KW-1133">Transmembrane helix</keyword>
<dbReference type="Pfam" id="PF01569">
    <property type="entry name" value="PAP2"/>
    <property type="match status" value="1"/>
</dbReference>
<sequence length="207" mass="22332">MLLVTVVGFLLKYFPVDAGLAVWLNGFHVGFVGALTSGVYHVFSPGPAILITLVVAGIIWLVRKDFRPALAFAGVVAVTWVPSDIVKLIVHRPRPDVALQPHHFVPVQVDASYPSGHMVFVVVLVVALVFVLRDTRWLGLSVALGTVLVVVVGLSLVIDAVHFPTDVLASVVWSLTVAPAVRVIGVDMIMPRLRFLDPKGAKRAIQP</sequence>
<proteinExistence type="predicted"/>
<dbReference type="STRING" id="1577474.GA0111570_1118"/>
<dbReference type="CDD" id="cd01610">
    <property type="entry name" value="PAP2_like"/>
    <property type="match status" value="1"/>
</dbReference>
<name>A0A1G6HJP5_9ACTN</name>
<dbReference type="InterPro" id="IPR036938">
    <property type="entry name" value="PAP2/HPO_sf"/>
</dbReference>
<evidence type="ECO:0000313" key="3">
    <source>
        <dbReference type="EMBL" id="SDB94424.1"/>
    </source>
</evidence>
<keyword evidence="1" id="KW-0472">Membrane</keyword>
<dbReference type="SMART" id="SM00014">
    <property type="entry name" value="acidPPc"/>
    <property type="match status" value="1"/>
</dbReference>
<evidence type="ECO:0000313" key="4">
    <source>
        <dbReference type="Proteomes" id="UP000199086"/>
    </source>
</evidence>
<evidence type="ECO:0000256" key="1">
    <source>
        <dbReference type="SAM" id="Phobius"/>
    </source>
</evidence>
<feature type="transmembrane region" description="Helical" evidence="1">
    <location>
        <begin position="111"/>
        <end position="131"/>
    </location>
</feature>
<gene>
    <name evidence="3" type="ORF">GA0111570_1118</name>
</gene>
<feature type="transmembrane region" description="Helical" evidence="1">
    <location>
        <begin position="138"/>
        <end position="158"/>
    </location>
</feature>
<dbReference type="SUPFAM" id="SSF48317">
    <property type="entry name" value="Acid phosphatase/Vanadium-dependent haloperoxidase"/>
    <property type="match status" value="1"/>
</dbReference>
<feature type="transmembrane region" description="Helical" evidence="1">
    <location>
        <begin position="69"/>
        <end position="91"/>
    </location>
</feature>
<evidence type="ECO:0000259" key="2">
    <source>
        <dbReference type="SMART" id="SM00014"/>
    </source>
</evidence>
<dbReference type="AlphaFoldDB" id="A0A1G6HJP5"/>
<protein>
    <submittedName>
        <fullName evidence="3">Undecaprenyl-diphosphatase</fullName>
    </submittedName>
</protein>
<feature type="transmembrane region" description="Helical" evidence="1">
    <location>
        <begin position="42"/>
        <end position="62"/>
    </location>
</feature>
<keyword evidence="4" id="KW-1185">Reference proteome</keyword>
<keyword evidence="1" id="KW-0812">Transmembrane</keyword>